<protein>
    <recommendedName>
        <fullName evidence="3">SUKH-3 immunity protein</fullName>
    </recommendedName>
</protein>
<dbReference type="EMBL" id="BMNC01000002">
    <property type="protein sequence ID" value="GGM82523.1"/>
    <property type="molecule type" value="Genomic_DNA"/>
</dbReference>
<dbReference type="RefSeq" id="WP_229693200.1">
    <property type="nucleotide sequence ID" value="NZ_BMNC01000002.1"/>
</dbReference>
<name>A0ABQ2HI41_9PSEU</name>
<reference evidence="2" key="1">
    <citation type="journal article" date="2019" name="Int. J. Syst. Evol. Microbiol.">
        <title>The Global Catalogue of Microorganisms (GCM) 10K type strain sequencing project: providing services to taxonomists for standard genome sequencing and annotation.</title>
        <authorList>
            <consortium name="The Broad Institute Genomics Platform"/>
            <consortium name="The Broad Institute Genome Sequencing Center for Infectious Disease"/>
            <person name="Wu L."/>
            <person name="Ma J."/>
        </authorList>
    </citation>
    <scope>NUCLEOTIDE SEQUENCE [LARGE SCALE GENOMIC DNA]</scope>
    <source>
        <strain evidence="2">CGMCC 4.7319</strain>
    </source>
</reference>
<accession>A0ABQ2HI41</accession>
<sequence length="103" mass="11726">MLGEVESGEHWNSAWGERPEVLEVAMAVARWELTEAPRLVPVYGHRFLPAGRGSSGHPVLSVWGTDIITYGADLTDYLDQEFEKPRPDRRASRATVPFWRDYL</sequence>
<dbReference type="PANTHER" id="PTHR32011">
    <property type="entry name" value="OS08G0472400 PROTEIN"/>
    <property type="match status" value="1"/>
</dbReference>
<comment type="caution">
    <text evidence="1">The sequence shown here is derived from an EMBL/GenBank/DDBJ whole genome shotgun (WGS) entry which is preliminary data.</text>
</comment>
<dbReference type="Proteomes" id="UP000597656">
    <property type="component" value="Unassembled WGS sequence"/>
</dbReference>
<organism evidence="1 2">
    <name type="scientific">Lentzea pudingi</name>
    <dbReference type="NCBI Taxonomy" id="1789439"/>
    <lineage>
        <taxon>Bacteria</taxon>
        <taxon>Bacillati</taxon>
        <taxon>Actinomycetota</taxon>
        <taxon>Actinomycetes</taxon>
        <taxon>Pseudonocardiales</taxon>
        <taxon>Pseudonocardiaceae</taxon>
        <taxon>Lentzea</taxon>
    </lineage>
</organism>
<gene>
    <name evidence="1" type="ORF">GCM10011609_18100</name>
</gene>
<keyword evidence="2" id="KW-1185">Reference proteome</keyword>
<evidence type="ECO:0000313" key="1">
    <source>
        <dbReference type="EMBL" id="GGM82523.1"/>
    </source>
</evidence>
<dbReference type="PANTHER" id="PTHR32011:SF2">
    <property type="entry name" value="OS08G0472400 PROTEIN"/>
    <property type="match status" value="1"/>
</dbReference>
<evidence type="ECO:0000313" key="2">
    <source>
        <dbReference type="Proteomes" id="UP000597656"/>
    </source>
</evidence>
<proteinExistence type="predicted"/>
<evidence type="ECO:0008006" key="3">
    <source>
        <dbReference type="Google" id="ProtNLM"/>
    </source>
</evidence>